<sequence length="67" mass="7892">MGLQVHRFESCPRSECRLGFLTQGNGFLAGRRHPRISREQKNINDIYDNAELVKMYRLDREGIDGYY</sequence>
<dbReference type="EMBL" id="VSRR010019910">
    <property type="protein sequence ID" value="MPC62644.1"/>
    <property type="molecule type" value="Genomic_DNA"/>
</dbReference>
<organism evidence="1 2">
    <name type="scientific">Portunus trituberculatus</name>
    <name type="common">Swimming crab</name>
    <name type="synonym">Neptunus trituberculatus</name>
    <dbReference type="NCBI Taxonomy" id="210409"/>
    <lineage>
        <taxon>Eukaryota</taxon>
        <taxon>Metazoa</taxon>
        <taxon>Ecdysozoa</taxon>
        <taxon>Arthropoda</taxon>
        <taxon>Crustacea</taxon>
        <taxon>Multicrustacea</taxon>
        <taxon>Malacostraca</taxon>
        <taxon>Eumalacostraca</taxon>
        <taxon>Eucarida</taxon>
        <taxon>Decapoda</taxon>
        <taxon>Pleocyemata</taxon>
        <taxon>Brachyura</taxon>
        <taxon>Eubrachyura</taxon>
        <taxon>Portunoidea</taxon>
        <taxon>Portunidae</taxon>
        <taxon>Portuninae</taxon>
        <taxon>Portunus</taxon>
    </lineage>
</organism>
<comment type="caution">
    <text evidence="1">The sequence shown here is derived from an EMBL/GenBank/DDBJ whole genome shotgun (WGS) entry which is preliminary data.</text>
</comment>
<reference evidence="1 2" key="1">
    <citation type="submission" date="2019-05" db="EMBL/GenBank/DDBJ databases">
        <title>Another draft genome of Portunus trituberculatus and its Hox gene families provides insights of decapod evolution.</title>
        <authorList>
            <person name="Jeong J.-H."/>
            <person name="Song I."/>
            <person name="Kim S."/>
            <person name="Choi T."/>
            <person name="Kim D."/>
            <person name="Ryu S."/>
            <person name="Kim W."/>
        </authorList>
    </citation>
    <scope>NUCLEOTIDE SEQUENCE [LARGE SCALE GENOMIC DNA]</scope>
    <source>
        <tissue evidence="1">Muscle</tissue>
    </source>
</reference>
<evidence type="ECO:0000313" key="1">
    <source>
        <dbReference type="EMBL" id="MPC62644.1"/>
    </source>
</evidence>
<dbReference type="AlphaFoldDB" id="A0A5B7H1E9"/>
<dbReference type="Proteomes" id="UP000324222">
    <property type="component" value="Unassembled WGS sequence"/>
</dbReference>
<evidence type="ECO:0000313" key="2">
    <source>
        <dbReference type="Proteomes" id="UP000324222"/>
    </source>
</evidence>
<name>A0A5B7H1E9_PORTR</name>
<accession>A0A5B7H1E9</accession>
<gene>
    <name evidence="1" type="ORF">E2C01_056733</name>
</gene>
<protein>
    <submittedName>
        <fullName evidence="1">Uncharacterized protein</fullName>
    </submittedName>
</protein>
<proteinExistence type="predicted"/>
<keyword evidence="2" id="KW-1185">Reference proteome</keyword>